<organism evidence="1">
    <name type="scientific">Fischerella sp. SAG 46.79</name>
    <dbReference type="NCBI Taxonomy" id="1930929"/>
    <lineage>
        <taxon>Bacteria</taxon>
        <taxon>Bacillati</taxon>
        <taxon>Cyanobacteriota</taxon>
        <taxon>Cyanophyceae</taxon>
        <taxon>Nostocales</taxon>
        <taxon>Hapalosiphonaceae</taxon>
        <taxon>Fischerella</taxon>
    </lineage>
</organism>
<gene>
    <name evidence="1" type="primary">fisH2</name>
</gene>
<dbReference type="InterPro" id="IPR017133">
    <property type="entry name" value="PvcA"/>
</dbReference>
<dbReference type="EMBL" id="KY026489">
    <property type="protein sequence ID" value="APZ79616.1"/>
    <property type="molecule type" value="Genomic_DNA"/>
</dbReference>
<dbReference type="AlphaFoldDB" id="A0A1P8VSM5"/>
<dbReference type="PANTHER" id="PTHR37285">
    <property type="entry name" value="SPORE WALL MATURATION PROTEIN DIT1"/>
    <property type="match status" value="1"/>
</dbReference>
<evidence type="ECO:0000313" key="1">
    <source>
        <dbReference type="EMBL" id="APZ79616.1"/>
    </source>
</evidence>
<dbReference type="EMBL" id="KY681023">
    <property type="protein sequence ID" value="AQY10095.1"/>
    <property type="molecule type" value="Genomic_DNA"/>
</dbReference>
<dbReference type="PIRSF" id="PIRSF037196">
    <property type="entry name" value="Pyoverdine_chromoph_PvcA"/>
    <property type="match status" value="1"/>
</dbReference>
<reference evidence="1" key="1">
    <citation type="submission" date="2016-10" db="EMBL/GenBank/DDBJ databases">
        <title>Decoding cyclase-dependent assembly of hapalindole and fischerindole alkaloids.</title>
        <authorList>
            <person name="Li S."/>
            <person name="Lowell A.N."/>
            <person name="Newmister S.A."/>
            <person name="Yu F."/>
            <person name="Williams R.M."/>
            <person name="Sherman D.H."/>
        </authorList>
    </citation>
    <scope>NUCLEOTIDE SEQUENCE</scope>
    <source>
        <strain evidence="1">SAG 46.79</strain>
    </source>
</reference>
<dbReference type="InterPro" id="IPR007817">
    <property type="entry name" value="Isocyanide_synthase_DIT1"/>
</dbReference>
<sequence length="348" mass="40257">MQRFLLNLSISTKHRFKMTQIINITQSKVISEQILKHVFRHRRLISNTEPCVHQPCSLCLAPHLEKVQYFVEHNEPIHFILPAFPAKSPNTQKVLGTMPDMGELVSLKFLQSLCNQISEIYAPGAKLTICSDGRVFSDLVAVTDENVTLYGQRIQALLKEMEADAINVFNLEDMYTDLSFDEMRQKLVKLYGQNIEAIKEAVKNDDHHCQMFNGIHRFLVEDYQVLEAHKSRNKIRLECKTRAYEVIQRSNAWSVLISELYPHSVRLSIHPQHYHSEKIGIHMIKTLDQWGTPWHNATVFDGKEFMLMKRSHLESMGATLVCQNGHPSHFAWTEQPLETRITVQEAIQ</sequence>
<name>A0A1P8VSM5_9CYAN</name>
<evidence type="ECO:0000313" key="2">
    <source>
        <dbReference type="EMBL" id="AQY10095.1"/>
    </source>
</evidence>
<proteinExistence type="predicted"/>
<protein>
    <submittedName>
        <fullName evidence="1">FisH2</fullName>
    </submittedName>
    <submittedName>
        <fullName evidence="2">NifI2</fullName>
    </submittedName>
</protein>
<dbReference type="Gene3D" id="3.30.60.140">
    <property type="match status" value="1"/>
</dbReference>
<dbReference type="PANTHER" id="PTHR37285:SF5">
    <property type="entry name" value="SPORE WALL MATURATION PROTEIN DIT1"/>
    <property type="match status" value="1"/>
</dbReference>
<dbReference type="Pfam" id="PF05141">
    <property type="entry name" value="DIT1_PvcA"/>
    <property type="match status" value="1"/>
</dbReference>
<reference evidence="2" key="2">
    <citation type="submission" date="2017-02" db="EMBL/GenBank/DDBJ databases">
        <title>Biochemical basis for the isonitrile/nitrile rerrangement in the biosynthesis of hapalindole-type alkaloids.</title>
        <authorList>
            <person name="Zhu Q."/>
            <person name="Liu X."/>
        </authorList>
    </citation>
    <scope>NUCLEOTIDE SEQUENCE</scope>
    <source>
        <strain evidence="2">SAG 46.79</strain>
    </source>
</reference>
<accession>A0A1P8VSM5</accession>